<name>A0A388L8P7_CHABU</name>
<evidence type="ECO:0000313" key="10">
    <source>
        <dbReference type="EMBL" id="GBG78676.1"/>
    </source>
</evidence>
<evidence type="ECO:0000256" key="3">
    <source>
        <dbReference type="ARBA" id="ARBA00022801"/>
    </source>
</evidence>
<feature type="transmembrane region" description="Helical" evidence="8">
    <location>
        <begin position="278"/>
        <end position="297"/>
    </location>
</feature>
<evidence type="ECO:0000313" key="11">
    <source>
        <dbReference type="Proteomes" id="UP000265515"/>
    </source>
</evidence>
<evidence type="ECO:0000259" key="9">
    <source>
        <dbReference type="SMART" id="SM00014"/>
    </source>
</evidence>
<dbReference type="InterPro" id="IPR036938">
    <property type="entry name" value="PAP2/HPO_sf"/>
</dbReference>
<dbReference type="Gramene" id="GBG78676">
    <property type="protein sequence ID" value="GBG78676"/>
    <property type="gene ID" value="CBR_g27899"/>
</dbReference>
<keyword evidence="3" id="KW-0378">Hydrolase</keyword>
<dbReference type="InterPro" id="IPR000326">
    <property type="entry name" value="PAP2/HPO"/>
</dbReference>
<dbReference type="AlphaFoldDB" id="A0A388L8P7"/>
<dbReference type="SMART" id="SM00014">
    <property type="entry name" value="acidPPc"/>
    <property type="match status" value="1"/>
</dbReference>
<evidence type="ECO:0000256" key="5">
    <source>
        <dbReference type="ARBA" id="ARBA00022989"/>
    </source>
</evidence>
<feature type="transmembrane region" description="Helical" evidence="8">
    <location>
        <begin position="47"/>
        <end position="64"/>
    </location>
</feature>
<dbReference type="GO" id="GO:0005789">
    <property type="term" value="C:endoplasmic reticulum membrane"/>
    <property type="evidence" value="ECO:0007669"/>
    <property type="project" value="UniProtKB-SubCell"/>
</dbReference>
<accession>A0A388L8P7</accession>
<dbReference type="SUPFAM" id="SSF48317">
    <property type="entry name" value="Acid phosphatase/Vanadium-dependent haloperoxidase"/>
    <property type="match status" value="1"/>
</dbReference>
<protein>
    <recommendedName>
        <fullName evidence="9">Phosphatidic acid phosphatase type 2/haloperoxidase domain-containing protein</fullName>
    </recommendedName>
</protein>
<sequence>MGLGEEGWGWWVGDVVALRSRSSAEDSRTRGQFSAGLSFAALLPTMPFWQVATLVSLTGFLYVARTSLLCLRLRKILQPIAFKYVQSGTSTVLAIQAYRHPLLDVIMCNLSVVVSAEFYTAIVPPLMWDVVSAPRPPCPPVKRLAVLSNDKVDAEEYGLPSGHTVNFLAMSLFSMHYLSGRGVGLLSSSTVIYMAVVLTVLMVAVAYGRLYLGMHSPLDVAVGAVIGVAIALVWCNVGIHIQGWIISGTNVIPFQVCLAVLLLNMYPAPEFWTPSFDYHTACTGVVTGMVCGCSMMYSRYHSEMISTATSFSWKYAQIVIARLAVGYPAILLAKSLSKGIAKKVLPMAARFFGLPVYSSEYIFELQYRRSCDSCPPLYSSPKSRKFVDADAQEKWHKARNYRNYINRQTLGEPGKGIDLLASEERNGKAVEHREPTLTARANRQKGNRCRETEGQGARSRVECMSTGIRHLKPARVEVGELKDGTGSTNGVNGRLSKDSNDLFDVDVGVRLVSYAGMTLALERIVPLLFVSLGL</sequence>
<organism evidence="10 11">
    <name type="scientific">Chara braunii</name>
    <name type="common">Braun's stonewort</name>
    <dbReference type="NCBI Taxonomy" id="69332"/>
    <lineage>
        <taxon>Eukaryota</taxon>
        <taxon>Viridiplantae</taxon>
        <taxon>Streptophyta</taxon>
        <taxon>Charophyceae</taxon>
        <taxon>Charales</taxon>
        <taxon>Characeae</taxon>
        <taxon>Chara</taxon>
    </lineage>
</organism>
<dbReference type="Proteomes" id="UP000265515">
    <property type="component" value="Unassembled WGS sequence"/>
</dbReference>
<dbReference type="STRING" id="69332.A0A388L8P7"/>
<feature type="transmembrane region" description="Helical" evidence="8">
    <location>
        <begin position="220"/>
        <end position="237"/>
    </location>
</feature>
<evidence type="ECO:0000256" key="8">
    <source>
        <dbReference type="SAM" id="Phobius"/>
    </source>
</evidence>
<dbReference type="Gene3D" id="1.20.144.10">
    <property type="entry name" value="Phosphatidic acid phosphatase type 2/haloperoxidase"/>
    <property type="match status" value="1"/>
</dbReference>
<dbReference type="OrthoDB" id="301434at2759"/>
<dbReference type="PANTHER" id="PTHR14969:SF28">
    <property type="entry name" value="DIHYDROSPHINGOSINE 1-PHOSPHATE PHOSPHATASE LCB3-RELATED"/>
    <property type="match status" value="1"/>
</dbReference>
<feature type="transmembrane region" description="Helical" evidence="8">
    <location>
        <begin position="183"/>
        <end position="208"/>
    </location>
</feature>
<dbReference type="PANTHER" id="PTHR14969">
    <property type="entry name" value="SPHINGOSINE-1-PHOSPHATE PHOSPHOHYDROLASE"/>
    <property type="match status" value="1"/>
</dbReference>
<feature type="transmembrane region" description="Helical" evidence="8">
    <location>
        <begin position="244"/>
        <end position="266"/>
    </location>
</feature>
<evidence type="ECO:0000256" key="6">
    <source>
        <dbReference type="ARBA" id="ARBA00023136"/>
    </source>
</evidence>
<reference evidence="10 11" key="1">
    <citation type="journal article" date="2018" name="Cell">
        <title>The Chara Genome: Secondary Complexity and Implications for Plant Terrestrialization.</title>
        <authorList>
            <person name="Nishiyama T."/>
            <person name="Sakayama H."/>
            <person name="Vries J.D."/>
            <person name="Buschmann H."/>
            <person name="Saint-Marcoux D."/>
            <person name="Ullrich K.K."/>
            <person name="Haas F.B."/>
            <person name="Vanderstraeten L."/>
            <person name="Becker D."/>
            <person name="Lang D."/>
            <person name="Vosolsobe S."/>
            <person name="Rombauts S."/>
            <person name="Wilhelmsson P.K.I."/>
            <person name="Janitza P."/>
            <person name="Kern R."/>
            <person name="Heyl A."/>
            <person name="Rumpler F."/>
            <person name="Villalobos L.I.A.C."/>
            <person name="Clay J.M."/>
            <person name="Skokan R."/>
            <person name="Toyoda A."/>
            <person name="Suzuki Y."/>
            <person name="Kagoshima H."/>
            <person name="Schijlen E."/>
            <person name="Tajeshwar N."/>
            <person name="Catarino B."/>
            <person name="Hetherington A.J."/>
            <person name="Saltykova A."/>
            <person name="Bonnot C."/>
            <person name="Breuninger H."/>
            <person name="Symeonidi A."/>
            <person name="Radhakrishnan G.V."/>
            <person name="Van Nieuwerburgh F."/>
            <person name="Deforce D."/>
            <person name="Chang C."/>
            <person name="Karol K.G."/>
            <person name="Hedrich R."/>
            <person name="Ulvskov P."/>
            <person name="Glockner G."/>
            <person name="Delwiche C.F."/>
            <person name="Petrasek J."/>
            <person name="Van de Peer Y."/>
            <person name="Friml J."/>
            <person name="Beilby M."/>
            <person name="Dolan L."/>
            <person name="Kohara Y."/>
            <person name="Sugano S."/>
            <person name="Fujiyama A."/>
            <person name="Delaux P.-M."/>
            <person name="Quint M."/>
            <person name="TheiBen G."/>
            <person name="Hagemann M."/>
            <person name="Harholt J."/>
            <person name="Dunand C."/>
            <person name="Zachgo S."/>
            <person name="Langdale J."/>
            <person name="Maumus F."/>
            <person name="Straeten D.V.D."/>
            <person name="Gould S.B."/>
            <person name="Rensing S.A."/>
        </authorList>
    </citation>
    <scope>NUCLEOTIDE SEQUENCE [LARGE SCALE GENOMIC DNA]</scope>
    <source>
        <strain evidence="10 11">S276</strain>
    </source>
</reference>
<keyword evidence="5 8" id="KW-1133">Transmembrane helix</keyword>
<dbReference type="EMBL" id="BFEA01000300">
    <property type="protein sequence ID" value="GBG78676.1"/>
    <property type="molecule type" value="Genomic_DNA"/>
</dbReference>
<gene>
    <name evidence="10" type="ORF">CBR_g27899</name>
</gene>
<keyword evidence="4" id="KW-0256">Endoplasmic reticulum</keyword>
<comment type="subcellular location">
    <subcellularLocation>
        <location evidence="1">Endoplasmic reticulum membrane</location>
        <topology evidence="1">Multi-pass membrane protein</topology>
    </subcellularLocation>
</comment>
<proteinExistence type="inferred from homology"/>
<dbReference type="Pfam" id="PF01569">
    <property type="entry name" value="PAP2"/>
    <property type="match status" value="1"/>
</dbReference>
<keyword evidence="11" id="KW-1185">Reference proteome</keyword>
<keyword evidence="6 8" id="KW-0472">Membrane</keyword>
<comment type="caution">
    <text evidence="10">The sequence shown here is derived from an EMBL/GenBank/DDBJ whole genome shotgun (WGS) entry which is preliminary data.</text>
</comment>
<comment type="similarity">
    <text evidence="7">Belongs to the type 2 lipid phosphate phosphatase family.</text>
</comment>
<keyword evidence="2 8" id="KW-0812">Transmembrane</keyword>
<evidence type="ECO:0000256" key="7">
    <source>
        <dbReference type="ARBA" id="ARBA00038324"/>
    </source>
</evidence>
<evidence type="ECO:0000256" key="1">
    <source>
        <dbReference type="ARBA" id="ARBA00004477"/>
    </source>
</evidence>
<dbReference type="GO" id="GO:0042392">
    <property type="term" value="F:sphingosine-1-phosphate phosphatase activity"/>
    <property type="evidence" value="ECO:0007669"/>
    <property type="project" value="TreeGrafter"/>
</dbReference>
<evidence type="ECO:0000256" key="4">
    <source>
        <dbReference type="ARBA" id="ARBA00022824"/>
    </source>
</evidence>
<feature type="domain" description="Phosphatidic acid phosphatase type 2/haloperoxidase" evidence="9">
    <location>
        <begin position="113"/>
        <end position="235"/>
    </location>
</feature>
<evidence type="ECO:0000256" key="2">
    <source>
        <dbReference type="ARBA" id="ARBA00022692"/>
    </source>
</evidence>